<protein>
    <submittedName>
        <fullName evidence="2">Uncharacterized protein</fullName>
    </submittedName>
</protein>
<dbReference type="EMBL" id="FMJE01000003">
    <property type="protein sequence ID" value="SCM81008.1"/>
    <property type="molecule type" value="Genomic_DNA"/>
</dbReference>
<keyword evidence="1" id="KW-0175">Coiled coil</keyword>
<name>A0A212LTW9_9FIRM</name>
<gene>
    <name evidence="2" type="ORF">KL86SPO_31187</name>
</gene>
<evidence type="ECO:0000313" key="2">
    <source>
        <dbReference type="EMBL" id="SCM81008.1"/>
    </source>
</evidence>
<feature type="coiled-coil region" evidence="1">
    <location>
        <begin position="16"/>
        <end position="50"/>
    </location>
</feature>
<reference evidence="2" key="1">
    <citation type="submission" date="2016-08" db="EMBL/GenBank/DDBJ databases">
        <authorList>
            <person name="Seilhamer J.J."/>
        </authorList>
    </citation>
    <scope>NUCLEOTIDE SEQUENCE</scope>
    <source>
        <strain evidence="2">86</strain>
    </source>
</reference>
<accession>A0A212LTW9</accession>
<proteinExistence type="predicted"/>
<organism evidence="2">
    <name type="scientific">uncultured Sporomusa sp</name>
    <dbReference type="NCBI Taxonomy" id="307249"/>
    <lineage>
        <taxon>Bacteria</taxon>
        <taxon>Bacillati</taxon>
        <taxon>Bacillota</taxon>
        <taxon>Negativicutes</taxon>
        <taxon>Selenomonadales</taxon>
        <taxon>Sporomusaceae</taxon>
        <taxon>Sporomusa</taxon>
        <taxon>environmental samples</taxon>
    </lineage>
</organism>
<evidence type="ECO:0000256" key="1">
    <source>
        <dbReference type="SAM" id="Coils"/>
    </source>
</evidence>
<dbReference type="AlphaFoldDB" id="A0A212LTW9"/>
<sequence length="74" mass="8789">MYQHIIKIDEQTLELVEETNAQYRELKSLIEMKQKELEQTEQAIEKLFELFEDGAITNQRLADRIAGHEKLRLS</sequence>
<dbReference type="RefSeq" id="WP_288184158.1">
    <property type="nucleotide sequence ID" value="NZ_LT608335.1"/>
</dbReference>